<name>A0A0D3GR59_9ORYZ</name>
<dbReference type="PROSITE" id="PS50053">
    <property type="entry name" value="UBIQUITIN_2"/>
    <property type="match status" value="1"/>
</dbReference>
<dbReference type="Pfam" id="PF00240">
    <property type="entry name" value="ubiquitin"/>
    <property type="match status" value="1"/>
</dbReference>
<dbReference type="Gramene" id="OBART07G14890.1">
    <property type="protein sequence ID" value="OBART07G14890.1"/>
    <property type="gene ID" value="OBART07G14890"/>
</dbReference>
<dbReference type="EnsemblPlants" id="OBART07G14890.1">
    <property type="protein sequence ID" value="OBART07G14890.1"/>
    <property type="gene ID" value="OBART07G14890"/>
</dbReference>
<accession>A0A0D3GR59</accession>
<dbReference type="HOGENOM" id="CLU_2835198_0_0_1"/>
<dbReference type="PaxDb" id="65489-OBART07G14890.1"/>
<reference evidence="3" key="2">
    <citation type="submission" date="2015-03" db="UniProtKB">
        <authorList>
            <consortium name="EnsemblPlants"/>
        </authorList>
    </citation>
    <scope>IDENTIFICATION</scope>
</reference>
<reference evidence="3" key="1">
    <citation type="journal article" date="2009" name="Rice">
        <title>De Novo Next Generation Sequencing of Plant Genomes.</title>
        <authorList>
            <person name="Rounsley S."/>
            <person name="Marri P.R."/>
            <person name="Yu Y."/>
            <person name="He R."/>
            <person name="Sisneros N."/>
            <person name="Goicoechea J.L."/>
            <person name="Lee S.J."/>
            <person name="Angelova A."/>
            <person name="Kudrna D."/>
            <person name="Luo M."/>
            <person name="Affourtit J."/>
            <person name="Desany B."/>
            <person name="Knight J."/>
            <person name="Niazi F."/>
            <person name="Egholm M."/>
            <person name="Wing R.A."/>
        </authorList>
    </citation>
    <scope>NUCLEOTIDE SEQUENCE [LARGE SCALE GENOMIC DNA]</scope>
    <source>
        <strain evidence="3">cv. IRGC 105608</strain>
    </source>
</reference>
<evidence type="ECO:0000256" key="1">
    <source>
        <dbReference type="ARBA" id="ARBA00022499"/>
    </source>
</evidence>
<dbReference type="InterPro" id="IPR050158">
    <property type="entry name" value="Ubiquitin_ubiquitin-like"/>
</dbReference>
<keyword evidence="1" id="KW-1017">Isopeptide bond</keyword>
<dbReference type="GO" id="GO:0003729">
    <property type="term" value="F:mRNA binding"/>
    <property type="evidence" value="ECO:0007669"/>
    <property type="project" value="UniProtKB-ARBA"/>
</dbReference>
<evidence type="ECO:0000313" key="4">
    <source>
        <dbReference type="Proteomes" id="UP000026960"/>
    </source>
</evidence>
<protein>
    <recommendedName>
        <fullName evidence="2">Ubiquitin-like domain-containing protein</fullName>
    </recommendedName>
</protein>
<sequence length="66" mass="7079">MEGIPPDDQRLIYAGRQLDDRRTLADYDIQKECLRFTSPSASGVAAVATIPASLPASSPSRASTSR</sequence>
<evidence type="ECO:0000313" key="3">
    <source>
        <dbReference type="EnsemblPlants" id="OBART07G14890.1"/>
    </source>
</evidence>
<dbReference type="InterPro" id="IPR000626">
    <property type="entry name" value="Ubiquitin-like_dom"/>
</dbReference>
<dbReference type="InterPro" id="IPR029071">
    <property type="entry name" value="Ubiquitin-like_domsf"/>
</dbReference>
<evidence type="ECO:0000259" key="2">
    <source>
        <dbReference type="PROSITE" id="PS50053"/>
    </source>
</evidence>
<organism evidence="3">
    <name type="scientific">Oryza barthii</name>
    <dbReference type="NCBI Taxonomy" id="65489"/>
    <lineage>
        <taxon>Eukaryota</taxon>
        <taxon>Viridiplantae</taxon>
        <taxon>Streptophyta</taxon>
        <taxon>Embryophyta</taxon>
        <taxon>Tracheophyta</taxon>
        <taxon>Spermatophyta</taxon>
        <taxon>Magnoliopsida</taxon>
        <taxon>Liliopsida</taxon>
        <taxon>Poales</taxon>
        <taxon>Poaceae</taxon>
        <taxon>BOP clade</taxon>
        <taxon>Oryzoideae</taxon>
        <taxon>Oryzeae</taxon>
        <taxon>Oryzinae</taxon>
        <taxon>Oryza</taxon>
    </lineage>
</organism>
<dbReference type="AlphaFoldDB" id="A0A0D3GR59"/>
<dbReference type="PANTHER" id="PTHR10666">
    <property type="entry name" value="UBIQUITIN"/>
    <property type="match status" value="1"/>
</dbReference>
<proteinExistence type="predicted"/>
<dbReference type="eggNOG" id="KOG0001">
    <property type="taxonomic scope" value="Eukaryota"/>
</dbReference>
<dbReference type="Proteomes" id="UP000026960">
    <property type="component" value="Chromosome 7"/>
</dbReference>
<keyword evidence="4" id="KW-1185">Reference proteome</keyword>
<dbReference type="Gene3D" id="3.10.20.90">
    <property type="entry name" value="Phosphatidylinositol 3-kinase Catalytic Subunit, Chain A, domain 1"/>
    <property type="match status" value="1"/>
</dbReference>
<dbReference type="STRING" id="65489.A0A0D3GR59"/>
<dbReference type="SUPFAM" id="SSF54236">
    <property type="entry name" value="Ubiquitin-like"/>
    <property type="match status" value="1"/>
</dbReference>
<feature type="domain" description="Ubiquitin-like" evidence="2">
    <location>
        <begin position="1"/>
        <end position="32"/>
    </location>
</feature>